<keyword evidence="15" id="KW-1185">Reference proteome</keyword>
<dbReference type="SUPFAM" id="SSF55021">
    <property type="entry name" value="ACT-like"/>
    <property type="match status" value="1"/>
</dbReference>
<evidence type="ECO:0000256" key="2">
    <source>
        <dbReference type="ARBA" id="ARBA00005062"/>
    </source>
</evidence>
<feature type="domain" description="ACT" evidence="13">
    <location>
        <begin position="346"/>
        <end position="421"/>
    </location>
</feature>
<dbReference type="EMBL" id="JAMOKX010000006">
    <property type="protein sequence ID" value="MCL9819934.1"/>
    <property type="molecule type" value="Genomic_DNA"/>
</dbReference>
<dbReference type="InterPro" id="IPR001342">
    <property type="entry name" value="HDH_cat"/>
</dbReference>
<organism evidence="14 15">
    <name type="scientific">Helicobacter colisuis</name>
    <dbReference type="NCBI Taxonomy" id="2949739"/>
    <lineage>
        <taxon>Bacteria</taxon>
        <taxon>Pseudomonadati</taxon>
        <taxon>Campylobacterota</taxon>
        <taxon>Epsilonproteobacteria</taxon>
        <taxon>Campylobacterales</taxon>
        <taxon>Helicobacteraceae</taxon>
        <taxon>Helicobacter</taxon>
    </lineage>
</organism>
<evidence type="ECO:0000313" key="15">
    <source>
        <dbReference type="Proteomes" id="UP001057522"/>
    </source>
</evidence>
<dbReference type="InterPro" id="IPR045865">
    <property type="entry name" value="ACT-like_dom_sf"/>
</dbReference>
<evidence type="ECO:0000256" key="9">
    <source>
        <dbReference type="ARBA" id="ARBA00023002"/>
    </source>
</evidence>
<dbReference type="PROSITE" id="PS01042">
    <property type="entry name" value="HOMOSER_DHGENASE"/>
    <property type="match status" value="1"/>
</dbReference>
<dbReference type="RefSeq" id="WP_242098752.1">
    <property type="nucleotide sequence ID" value="NZ_JAMOKV010000005.1"/>
</dbReference>
<dbReference type="InterPro" id="IPR019811">
    <property type="entry name" value="HDH_CS"/>
</dbReference>
<dbReference type="InterPro" id="IPR002912">
    <property type="entry name" value="ACT_dom"/>
</dbReference>
<keyword evidence="6 11" id="KW-0028">Amino-acid biosynthesis</keyword>
<evidence type="ECO:0000256" key="8">
    <source>
        <dbReference type="ARBA" id="ARBA00022857"/>
    </source>
</evidence>
<name>A0ABT0TVJ1_9HELI</name>
<dbReference type="EC" id="1.1.1.3" evidence="4 11"/>
<evidence type="ECO:0000259" key="13">
    <source>
        <dbReference type="PROSITE" id="PS51671"/>
    </source>
</evidence>
<gene>
    <name evidence="14" type="ORF">NCR95_07140</name>
</gene>
<evidence type="ECO:0000256" key="10">
    <source>
        <dbReference type="ARBA" id="ARBA00023167"/>
    </source>
</evidence>
<evidence type="ECO:0000256" key="11">
    <source>
        <dbReference type="RuleBase" id="RU000579"/>
    </source>
</evidence>
<evidence type="ECO:0000256" key="6">
    <source>
        <dbReference type="ARBA" id="ARBA00022605"/>
    </source>
</evidence>
<dbReference type="InterPro" id="IPR005106">
    <property type="entry name" value="Asp/hSer_DH_NAD-bd"/>
</dbReference>
<dbReference type="Pfam" id="PF00742">
    <property type="entry name" value="Homoserine_dh"/>
    <property type="match status" value="1"/>
</dbReference>
<dbReference type="Pfam" id="PF01842">
    <property type="entry name" value="ACT"/>
    <property type="match status" value="1"/>
</dbReference>
<protein>
    <recommendedName>
        <fullName evidence="5 11">Homoserine dehydrogenase</fullName>
        <ecNumber evidence="4 11">1.1.1.3</ecNumber>
    </recommendedName>
</protein>
<evidence type="ECO:0000256" key="12">
    <source>
        <dbReference type="RuleBase" id="RU004171"/>
    </source>
</evidence>
<dbReference type="SUPFAM" id="SSF55347">
    <property type="entry name" value="Glyceraldehyde-3-phosphate dehydrogenase-like, C-terminal domain"/>
    <property type="match status" value="1"/>
</dbReference>
<dbReference type="NCBIfam" id="NF004976">
    <property type="entry name" value="PRK06349.1"/>
    <property type="match status" value="1"/>
</dbReference>
<evidence type="ECO:0000256" key="7">
    <source>
        <dbReference type="ARBA" id="ARBA00022697"/>
    </source>
</evidence>
<dbReference type="CDD" id="cd04881">
    <property type="entry name" value="ACT_HSDH-Hom"/>
    <property type="match status" value="1"/>
</dbReference>
<evidence type="ECO:0000256" key="1">
    <source>
        <dbReference type="ARBA" id="ARBA00005056"/>
    </source>
</evidence>
<dbReference type="PIRSF" id="PIRSF000098">
    <property type="entry name" value="Homoser_dehydrog"/>
    <property type="match status" value="1"/>
</dbReference>
<evidence type="ECO:0000256" key="3">
    <source>
        <dbReference type="ARBA" id="ARBA00006753"/>
    </source>
</evidence>
<reference evidence="14" key="1">
    <citation type="submission" date="2022-06" db="EMBL/GenBank/DDBJ databases">
        <title>Helicobacter colisuis sp. nov.</title>
        <authorList>
            <person name="Papic B."/>
            <person name="Gruntar I."/>
        </authorList>
    </citation>
    <scope>NUCLEOTIDE SEQUENCE</scope>
    <source>
        <strain evidence="14">11154-15</strain>
    </source>
</reference>
<comment type="similarity">
    <text evidence="3 12">Belongs to the homoserine dehydrogenase family.</text>
</comment>
<dbReference type="InterPro" id="IPR016204">
    <property type="entry name" value="HDH"/>
</dbReference>
<evidence type="ECO:0000313" key="14">
    <source>
        <dbReference type="EMBL" id="MCL9819934.1"/>
    </source>
</evidence>
<dbReference type="Gene3D" id="3.40.50.720">
    <property type="entry name" value="NAD(P)-binding Rossmann-like Domain"/>
    <property type="match status" value="1"/>
</dbReference>
<keyword evidence="7 11" id="KW-0791">Threonine biosynthesis</keyword>
<dbReference type="PANTHER" id="PTHR43331:SF1">
    <property type="entry name" value="HOMOSERINE DEHYDROGENASE"/>
    <property type="match status" value="1"/>
</dbReference>
<keyword evidence="10 11" id="KW-0486">Methionine biosynthesis</keyword>
<comment type="pathway">
    <text evidence="2 11">Amino-acid biosynthesis; L-methionine biosynthesis via de novo pathway; L-homoserine from L-aspartate: step 3/3.</text>
</comment>
<keyword evidence="9 11" id="KW-0560">Oxidoreductase</keyword>
<evidence type="ECO:0000256" key="4">
    <source>
        <dbReference type="ARBA" id="ARBA00013213"/>
    </source>
</evidence>
<comment type="pathway">
    <text evidence="1 11">Amino-acid biosynthesis; L-threonine biosynthesis; L-threonine from L-aspartate: step 3/5.</text>
</comment>
<sequence>MKKQLNIGIIGLGVVGSSVAKILKENQDLIAARAGCQIIIKKGVVKNLSKSREIFDFPITNEVESILEDPEIDIIVELAGGVQEPFEIAKKALYHSKAFITANKAMLAYHRYDLQKIAGDLPIGFEASVAGGIPIIKALRDGLGANHILSICGIINGTCNYILTQMKEQNLSFEEALKEAQELGYAESDPSFDIGGYDAAHKLLILASIAYGIDAKPEDILIEGITQITQEDIDFAKEFGYNLKLLGIAKKDKESVELRIHPTLLPQNAMIGKVDGVMNAISVVGDNVGETLFYGAGAGGNATASAVISDIIEIARTKSSPMLGFKSSIEKNLTLKPIAEIQSAYYLRIIVLDKPGVLAQITTILGQQEISIDTFLQRKAKNKNHSTLLLSTHTCLESKIQIAIEKINNLEITQEKPVMIRIEKN</sequence>
<dbReference type="Proteomes" id="UP001057522">
    <property type="component" value="Unassembled WGS sequence"/>
</dbReference>
<comment type="catalytic activity">
    <reaction evidence="11">
        <text>L-homoserine + NADP(+) = L-aspartate 4-semialdehyde + NADPH + H(+)</text>
        <dbReference type="Rhea" id="RHEA:15761"/>
        <dbReference type="ChEBI" id="CHEBI:15378"/>
        <dbReference type="ChEBI" id="CHEBI:57476"/>
        <dbReference type="ChEBI" id="CHEBI:57783"/>
        <dbReference type="ChEBI" id="CHEBI:58349"/>
        <dbReference type="ChEBI" id="CHEBI:537519"/>
        <dbReference type="EC" id="1.1.1.3"/>
    </reaction>
</comment>
<dbReference type="Gene3D" id="3.30.70.260">
    <property type="match status" value="1"/>
</dbReference>
<keyword evidence="8 11" id="KW-0521">NADP</keyword>
<evidence type="ECO:0000256" key="5">
    <source>
        <dbReference type="ARBA" id="ARBA00013376"/>
    </source>
</evidence>
<dbReference type="PANTHER" id="PTHR43331">
    <property type="entry name" value="HOMOSERINE DEHYDROGENASE"/>
    <property type="match status" value="1"/>
</dbReference>
<accession>A0ABT0TVJ1</accession>
<dbReference type="SUPFAM" id="SSF51735">
    <property type="entry name" value="NAD(P)-binding Rossmann-fold domains"/>
    <property type="match status" value="1"/>
</dbReference>
<dbReference type="PROSITE" id="PS51671">
    <property type="entry name" value="ACT"/>
    <property type="match status" value="1"/>
</dbReference>
<dbReference type="Gene3D" id="3.30.360.10">
    <property type="entry name" value="Dihydrodipicolinate Reductase, domain 2"/>
    <property type="match status" value="1"/>
</dbReference>
<proteinExistence type="inferred from homology"/>
<dbReference type="Pfam" id="PF03447">
    <property type="entry name" value="NAD_binding_3"/>
    <property type="match status" value="1"/>
</dbReference>
<dbReference type="InterPro" id="IPR036291">
    <property type="entry name" value="NAD(P)-bd_dom_sf"/>
</dbReference>
<comment type="caution">
    <text evidence="14">The sequence shown here is derived from an EMBL/GenBank/DDBJ whole genome shotgun (WGS) entry which is preliminary data.</text>
</comment>